<dbReference type="GO" id="GO:0004806">
    <property type="term" value="F:triacylglycerol lipase activity"/>
    <property type="evidence" value="ECO:0007669"/>
    <property type="project" value="TreeGrafter"/>
</dbReference>
<evidence type="ECO:0000313" key="6">
    <source>
        <dbReference type="EMBL" id="NYG59592.1"/>
    </source>
</evidence>
<sequence length="322" mass="34643">MIKIHARRSVRSLAIGAAAKTIARPAFALFPATGPLTPLLHCVELGAGLAPRNKATRLERVAGDGWTGELVTPRGGRPGKGAIVYFHGGAFLFCGLATHRRIVEQLSLRTGMPVLSVAYRQHGRGLVDQSIADCVDATNWMIRRGFSAEELVLAGDSAGGHLAFAVALEATAQGINPAGIVGLSPWLEFDNTERRNHPNFRRDHYIPSRRLDAIARMVTGKPILDPAMSPVNRDLAKLPPALITCAADEVLRFDAELMTERLTAVGVPVRTHVFEGQVHAFPVLADLLPESSKAVDLVAEFVTERVAASAPRRLRAVTDLAV</sequence>
<dbReference type="EMBL" id="JACCAA010000001">
    <property type="protein sequence ID" value="NYG59592.1"/>
    <property type="molecule type" value="Genomic_DNA"/>
</dbReference>
<feature type="signal peptide" evidence="4">
    <location>
        <begin position="1"/>
        <end position="28"/>
    </location>
</feature>
<organism evidence="6 7">
    <name type="scientific">Nocardioides daedukensis</name>
    <dbReference type="NCBI Taxonomy" id="634462"/>
    <lineage>
        <taxon>Bacteria</taxon>
        <taxon>Bacillati</taxon>
        <taxon>Actinomycetota</taxon>
        <taxon>Actinomycetes</taxon>
        <taxon>Propionibacteriales</taxon>
        <taxon>Nocardioidaceae</taxon>
        <taxon>Nocardioides</taxon>
    </lineage>
</organism>
<protein>
    <submittedName>
        <fullName evidence="6">Acetyl esterase/lipase</fullName>
    </submittedName>
</protein>
<dbReference type="RefSeq" id="WP_179502624.1">
    <property type="nucleotide sequence ID" value="NZ_JACCAA010000001.1"/>
</dbReference>
<dbReference type="Proteomes" id="UP000540656">
    <property type="component" value="Unassembled WGS sequence"/>
</dbReference>
<dbReference type="Pfam" id="PF07859">
    <property type="entry name" value="Abhydrolase_3"/>
    <property type="match status" value="1"/>
</dbReference>
<evidence type="ECO:0000256" key="4">
    <source>
        <dbReference type="SAM" id="SignalP"/>
    </source>
</evidence>
<name>A0A7Y9UQS6_9ACTN</name>
<dbReference type="SUPFAM" id="SSF53474">
    <property type="entry name" value="alpha/beta-Hydrolases"/>
    <property type="match status" value="1"/>
</dbReference>
<feature type="domain" description="Alpha/beta hydrolase fold-3" evidence="5">
    <location>
        <begin position="83"/>
        <end position="281"/>
    </location>
</feature>
<feature type="chain" id="PRO_5031458371" evidence="4">
    <location>
        <begin position="29"/>
        <end position="322"/>
    </location>
</feature>
<dbReference type="Gene3D" id="3.40.50.1820">
    <property type="entry name" value="alpha/beta hydrolase"/>
    <property type="match status" value="1"/>
</dbReference>
<dbReference type="PROSITE" id="PS01174">
    <property type="entry name" value="LIPASE_GDXG_SER"/>
    <property type="match status" value="1"/>
</dbReference>
<evidence type="ECO:0000256" key="3">
    <source>
        <dbReference type="PROSITE-ProRule" id="PRU10038"/>
    </source>
</evidence>
<evidence type="ECO:0000313" key="7">
    <source>
        <dbReference type="Proteomes" id="UP000540656"/>
    </source>
</evidence>
<gene>
    <name evidence="6" type="ORF">BJ980_002515</name>
</gene>
<evidence type="ECO:0000259" key="5">
    <source>
        <dbReference type="Pfam" id="PF07859"/>
    </source>
</evidence>
<dbReference type="PANTHER" id="PTHR48081:SF30">
    <property type="entry name" value="ACETYL-HYDROLASE LIPR-RELATED"/>
    <property type="match status" value="1"/>
</dbReference>
<reference evidence="6 7" key="1">
    <citation type="submission" date="2020-07" db="EMBL/GenBank/DDBJ databases">
        <title>Sequencing the genomes of 1000 actinobacteria strains.</title>
        <authorList>
            <person name="Klenk H.-P."/>
        </authorList>
    </citation>
    <scope>NUCLEOTIDE SEQUENCE [LARGE SCALE GENOMIC DNA]</scope>
    <source>
        <strain evidence="6 7">DSM 23819</strain>
    </source>
</reference>
<dbReference type="AlphaFoldDB" id="A0A7Y9UQS6"/>
<dbReference type="PANTHER" id="PTHR48081">
    <property type="entry name" value="AB HYDROLASE SUPERFAMILY PROTEIN C4A8.06C"/>
    <property type="match status" value="1"/>
</dbReference>
<comment type="similarity">
    <text evidence="1">Belongs to the 'GDXG' lipolytic enzyme family.</text>
</comment>
<comment type="caution">
    <text evidence="6">The sequence shown here is derived from an EMBL/GenBank/DDBJ whole genome shotgun (WGS) entry which is preliminary data.</text>
</comment>
<feature type="active site" evidence="3">
    <location>
        <position position="157"/>
    </location>
</feature>
<keyword evidence="7" id="KW-1185">Reference proteome</keyword>
<proteinExistence type="inferred from homology"/>
<dbReference type="InterPro" id="IPR050300">
    <property type="entry name" value="GDXG_lipolytic_enzyme"/>
</dbReference>
<keyword evidence="2" id="KW-0378">Hydrolase</keyword>
<evidence type="ECO:0000256" key="1">
    <source>
        <dbReference type="ARBA" id="ARBA00010515"/>
    </source>
</evidence>
<keyword evidence="4" id="KW-0732">Signal</keyword>
<dbReference type="InterPro" id="IPR029058">
    <property type="entry name" value="AB_hydrolase_fold"/>
</dbReference>
<accession>A0A7Y9UQS6</accession>
<dbReference type="InterPro" id="IPR033140">
    <property type="entry name" value="Lipase_GDXG_put_SER_AS"/>
</dbReference>
<dbReference type="InterPro" id="IPR013094">
    <property type="entry name" value="AB_hydrolase_3"/>
</dbReference>
<evidence type="ECO:0000256" key="2">
    <source>
        <dbReference type="ARBA" id="ARBA00022801"/>
    </source>
</evidence>